<evidence type="ECO:0000313" key="2">
    <source>
        <dbReference type="Proteomes" id="UP000245431"/>
    </source>
</evidence>
<gene>
    <name evidence="1" type="ORF">PVE_R2G0461</name>
</gene>
<dbReference type="Proteomes" id="UP000245431">
    <property type="component" value="Chromosome PVE_r2"/>
</dbReference>
<dbReference type="AlphaFoldDB" id="A0A1D3K837"/>
<reference evidence="2" key="1">
    <citation type="submission" date="2016-07" db="EMBL/GenBank/DDBJ databases">
        <authorList>
            <person name="Florea S."/>
            <person name="Webb J.S."/>
            <person name="Jaromczyk J."/>
            <person name="Schardl C.L."/>
        </authorList>
    </citation>
    <scope>NUCLEOTIDE SEQUENCE [LARGE SCALE GENOMIC DNA]</scope>
    <source>
        <strain evidence="2">1YdBTEX2</strain>
    </source>
</reference>
<accession>A0A1D3K837</accession>
<name>A0A1D3K837_PSEVE</name>
<sequence length="100" mass="11388">MADTRKITKAQKFVADMIKHRGLEFVQLDMQVEVDGDIGTIIGMNDSANLNVRFSNQLKYGKHVHNCHPCWKVKYYSAEGKCIAHFDGDKCVFRPAQTVE</sequence>
<dbReference type="EMBL" id="LT599584">
    <property type="protein sequence ID" value="SBW84487.1"/>
    <property type="molecule type" value="Genomic_DNA"/>
</dbReference>
<organism evidence="1 2">
    <name type="scientific">Pseudomonas veronii 1YdBTEX2</name>
    <dbReference type="NCBI Taxonomy" id="1295141"/>
    <lineage>
        <taxon>Bacteria</taxon>
        <taxon>Pseudomonadati</taxon>
        <taxon>Pseudomonadota</taxon>
        <taxon>Gammaproteobacteria</taxon>
        <taxon>Pseudomonadales</taxon>
        <taxon>Pseudomonadaceae</taxon>
        <taxon>Pseudomonas</taxon>
    </lineage>
</organism>
<proteinExistence type="predicted"/>
<protein>
    <submittedName>
        <fullName evidence="1">Uncharacterized protein</fullName>
    </submittedName>
</protein>
<evidence type="ECO:0000313" key="1">
    <source>
        <dbReference type="EMBL" id="SBW84487.1"/>
    </source>
</evidence>